<proteinExistence type="predicted"/>
<gene>
    <name evidence="1" type="ordered locus">Aboo_0552</name>
</gene>
<organism evidence="1 2">
    <name type="scientific">Aciduliprofundum boonei (strain DSM 19572 / T469)</name>
    <dbReference type="NCBI Taxonomy" id="439481"/>
    <lineage>
        <taxon>Archaea</taxon>
        <taxon>Methanobacteriati</taxon>
        <taxon>Thermoplasmatota</taxon>
        <taxon>DHVE2 group</taxon>
        <taxon>Candidatus Aciduliprofundum</taxon>
    </lineage>
</organism>
<evidence type="ECO:0000313" key="2">
    <source>
        <dbReference type="Proteomes" id="UP000001400"/>
    </source>
</evidence>
<name>B5IA02_ACIB4</name>
<keyword evidence="2" id="KW-1185">Reference proteome</keyword>
<protein>
    <submittedName>
        <fullName evidence="1">Uncharacterized protein</fullName>
    </submittedName>
</protein>
<dbReference type="RefSeq" id="WP_008082743.1">
    <property type="nucleotide sequence ID" value="NC_013926.1"/>
</dbReference>
<dbReference type="EMBL" id="CP001941">
    <property type="protein sequence ID" value="ADD08363.1"/>
    <property type="molecule type" value="Genomic_DNA"/>
</dbReference>
<dbReference type="KEGG" id="abi:Aboo_0552"/>
<dbReference type="HOGENOM" id="CLU_722799_0_0_2"/>
<dbReference type="GeneID" id="8827497"/>
<sequence length="382" mass="43984">MKVVVGIVAILALILLIPAVHSSQPSQGWGYKWNFKNGEIENASFVGRMSGNRVMGLYIEPAIYENGIYNMSYKGSYYAYGFMNGVWKGKNATVYGEYHNSTIQLYWVNWDGYILMKKVNMEINGKNYSFYGVVKQYIHLYTPEPRDEYLNVSSFIPKPFQMWDNSTSEIKATYDMKMFISYNSSLPYILNEDGNLSYYMKAKYWGDVRASINGYATARVSVKWINNTVTIHRDLTGNFNKEFKGIINFKAHIFRHGNYVQRVDILENIPFSFAGIPYLPYKKANSSEELGWWLRGSLLDLIAFNNDAKLENGFYTQITLNRLFVRYTSEPAKEVEIDSMMKEAPQLYGEYRMQSVAIYASTIVAVSIIVTILAVSFSKRKN</sequence>
<evidence type="ECO:0000313" key="1">
    <source>
        <dbReference type="EMBL" id="ADD08363.1"/>
    </source>
</evidence>
<dbReference type="AlphaFoldDB" id="B5IA02"/>
<dbReference type="eggNOG" id="arCOG13521">
    <property type="taxonomic scope" value="Archaea"/>
</dbReference>
<reference evidence="1" key="1">
    <citation type="submission" date="2010-02" db="EMBL/GenBank/DDBJ databases">
        <title>Complete sequence of Aciduliprofundum boonei T469.</title>
        <authorList>
            <consortium name="US DOE Joint Genome Institute"/>
            <person name="Lucas S."/>
            <person name="Copeland A."/>
            <person name="Lapidus A."/>
            <person name="Cheng J.-F."/>
            <person name="Bruce D."/>
            <person name="Goodwin L."/>
            <person name="Pitluck S."/>
            <person name="Saunders E."/>
            <person name="Detter J.C."/>
            <person name="Han C."/>
            <person name="Tapia R."/>
            <person name="Land M."/>
            <person name="Hauser L."/>
            <person name="Kyrpides N."/>
            <person name="Mikhailova N."/>
            <person name="Flores G."/>
            <person name="Reysenbach A.-L."/>
            <person name="Woyke T."/>
        </authorList>
    </citation>
    <scope>NUCLEOTIDE SEQUENCE</scope>
    <source>
        <strain evidence="1">T469</strain>
    </source>
</reference>
<dbReference type="Proteomes" id="UP000001400">
    <property type="component" value="Chromosome"/>
</dbReference>
<accession>B5IA02</accession>